<dbReference type="AlphaFoldDB" id="A0ABD6AM35"/>
<dbReference type="InterPro" id="IPR001455">
    <property type="entry name" value="TusA-like"/>
</dbReference>
<dbReference type="EMBL" id="JBHTBL010000007">
    <property type="protein sequence ID" value="MFC7324751.1"/>
    <property type="molecule type" value="Genomic_DNA"/>
</dbReference>
<evidence type="ECO:0000313" key="4">
    <source>
        <dbReference type="Proteomes" id="UP001596545"/>
    </source>
</evidence>
<gene>
    <name evidence="3" type="ORF">ACFQMF_09185</name>
</gene>
<evidence type="ECO:0000256" key="1">
    <source>
        <dbReference type="ARBA" id="ARBA00008984"/>
    </source>
</evidence>
<dbReference type="PROSITE" id="PS01148">
    <property type="entry name" value="UPF0033"/>
    <property type="match status" value="1"/>
</dbReference>
<comment type="similarity">
    <text evidence="1">Belongs to the sulfur carrier protein TusA family.</text>
</comment>
<dbReference type="CDD" id="cd00291">
    <property type="entry name" value="SirA_YedF_YeeD"/>
    <property type="match status" value="1"/>
</dbReference>
<dbReference type="Pfam" id="PF01206">
    <property type="entry name" value="TusA"/>
    <property type="match status" value="1"/>
</dbReference>
<dbReference type="PANTHER" id="PTHR33279">
    <property type="entry name" value="SULFUR CARRIER PROTEIN YEDF-RELATED"/>
    <property type="match status" value="1"/>
</dbReference>
<sequence length="81" mass="8559">MSSKFDIAETLDVKGASCPMPVVKTKSAIDGLDAGEILEVLATDPGSVSDIDGWADGTAGVELVDQTEGDDVYKHYVRKTE</sequence>
<dbReference type="PANTHER" id="PTHR33279:SF6">
    <property type="entry name" value="SULFUR CARRIER PROTEIN YEDF-RELATED"/>
    <property type="match status" value="1"/>
</dbReference>
<dbReference type="RefSeq" id="WP_256409797.1">
    <property type="nucleotide sequence ID" value="NZ_JANHDN010000006.1"/>
</dbReference>
<keyword evidence="4" id="KW-1185">Reference proteome</keyword>
<dbReference type="InterPro" id="IPR036868">
    <property type="entry name" value="TusA-like_sf"/>
</dbReference>
<evidence type="ECO:0000259" key="2">
    <source>
        <dbReference type="PROSITE" id="PS01148"/>
    </source>
</evidence>
<dbReference type="Gene3D" id="3.30.110.40">
    <property type="entry name" value="TusA-like domain"/>
    <property type="match status" value="1"/>
</dbReference>
<feature type="domain" description="UPF0033" evidence="2">
    <location>
        <begin position="11"/>
        <end position="35"/>
    </location>
</feature>
<proteinExistence type="inferred from homology"/>
<protein>
    <submittedName>
        <fullName evidence="3">Sulfurtransferase TusA family protein</fullName>
    </submittedName>
</protein>
<organism evidence="3 4">
    <name type="scientific">Halorubrum rutilum</name>
    <dbReference type="NCBI Taxonomy" id="1364933"/>
    <lineage>
        <taxon>Archaea</taxon>
        <taxon>Methanobacteriati</taxon>
        <taxon>Methanobacteriota</taxon>
        <taxon>Stenosarchaea group</taxon>
        <taxon>Halobacteria</taxon>
        <taxon>Halobacteriales</taxon>
        <taxon>Haloferacaceae</taxon>
        <taxon>Halorubrum</taxon>
    </lineage>
</organism>
<dbReference type="Proteomes" id="UP001596545">
    <property type="component" value="Unassembled WGS sequence"/>
</dbReference>
<name>A0ABD6AM35_9EURY</name>
<accession>A0ABD6AM35</accession>
<dbReference type="SUPFAM" id="SSF64307">
    <property type="entry name" value="SirA-like"/>
    <property type="match status" value="1"/>
</dbReference>
<reference evidence="3 4" key="1">
    <citation type="journal article" date="2019" name="Int. J. Syst. Evol. Microbiol.">
        <title>The Global Catalogue of Microorganisms (GCM) 10K type strain sequencing project: providing services to taxonomists for standard genome sequencing and annotation.</title>
        <authorList>
            <consortium name="The Broad Institute Genomics Platform"/>
            <consortium name="The Broad Institute Genome Sequencing Center for Infectious Disease"/>
            <person name="Wu L."/>
            <person name="Ma J."/>
        </authorList>
    </citation>
    <scope>NUCLEOTIDE SEQUENCE [LARGE SCALE GENOMIC DNA]</scope>
    <source>
        <strain evidence="3 4">CGMCC 1.12554</strain>
    </source>
</reference>
<evidence type="ECO:0000313" key="3">
    <source>
        <dbReference type="EMBL" id="MFC7324751.1"/>
    </source>
</evidence>
<comment type="caution">
    <text evidence="3">The sequence shown here is derived from an EMBL/GenBank/DDBJ whole genome shotgun (WGS) entry which is preliminary data.</text>
</comment>